<dbReference type="Proteomes" id="UP001157733">
    <property type="component" value="Chromosome"/>
</dbReference>
<name>A0ABM9HDS5_9BACT</name>
<dbReference type="RefSeq" id="WP_282011147.1">
    <property type="nucleotide sequence ID" value="NZ_OX336137.1"/>
</dbReference>
<sequence length="129" mass="15211">MEELPPLNVLLTHLNWNLQRMAEMETQARTEYFRNAALQRYGFTFDSALRCIKAYAREQHESCESAEECLRLADSRGWLPKGTDWSEMLDAYVKMQPDSLAQHGDSIFEKLKTYHETFHTLYKRMADRS</sequence>
<gene>
    <name evidence="1" type="ORF">NSPWAT_1383</name>
</gene>
<dbReference type="Gene3D" id="1.20.120.330">
    <property type="entry name" value="Nucleotidyltransferases domain 2"/>
    <property type="match status" value="1"/>
</dbReference>
<protein>
    <recommendedName>
        <fullName evidence="3">Nucleotidyltransferase</fullName>
    </recommendedName>
</protein>
<proteinExistence type="predicted"/>
<evidence type="ECO:0000313" key="2">
    <source>
        <dbReference type="Proteomes" id="UP001157733"/>
    </source>
</evidence>
<dbReference type="SUPFAM" id="SSF81593">
    <property type="entry name" value="Nucleotidyltransferase substrate binding subunit/domain"/>
    <property type="match status" value="1"/>
</dbReference>
<organism evidence="1 2">
    <name type="scientific">Nitrospina watsonii</name>
    <dbReference type="NCBI Taxonomy" id="1323948"/>
    <lineage>
        <taxon>Bacteria</taxon>
        <taxon>Pseudomonadati</taxon>
        <taxon>Nitrospinota/Tectimicrobiota group</taxon>
        <taxon>Nitrospinota</taxon>
        <taxon>Nitrospinia</taxon>
        <taxon>Nitrospinales</taxon>
        <taxon>Nitrospinaceae</taxon>
        <taxon>Nitrospina</taxon>
    </lineage>
</organism>
<evidence type="ECO:0008006" key="3">
    <source>
        <dbReference type="Google" id="ProtNLM"/>
    </source>
</evidence>
<dbReference type="EMBL" id="OX336137">
    <property type="protein sequence ID" value="CAI2718242.1"/>
    <property type="molecule type" value="Genomic_DNA"/>
</dbReference>
<keyword evidence="2" id="KW-1185">Reference proteome</keyword>
<evidence type="ECO:0000313" key="1">
    <source>
        <dbReference type="EMBL" id="CAI2718242.1"/>
    </source>
</evidence>
<dbReference type="Pfam" id="PF08780">
    <property type="entry name" value="NTase_sub_bind"/>
    <property type="match status" value="1"/>
</dbReference>
<dbReference type="InterPro" id="IPR010235">
    <property type="entry name" value="HepT"/>
</dbReference>
<reference evidence="1 2" key="1">
    <citation type="submission" date="2022-09" db="EMBL/GenBank/DDBJ databases">
        <authorList>
            <person name="Kop L."/>
        </authorList>
    </citation>
    <scope>NUCLEOTIDE SEQUENCE [LARGE SCALE GENOMIC DNA]</scope>
    <source>
        <strain evidence="1 2">347</strain>
    </source>
</reference>
<accession>A0ABM9HDS5</accession>